<dbReference type="Pfam" id="PF00501">
    <property type="entry name" value="AMP-binding"/>
    <property type="match status" value="1"/>
</dbReference>
<dbReference type="InterPro" id="IPR025110">
    <property type="entry name" value="AMP-bd_C"/>
</dbReference>
<dbReference type="Gene3D" id="3.40.50.12780">
    <property type="entry name" value="N-terminal domain of ligase-like"/>
    <property type="match status" value="1"/>
</dbReference>
<dbReference type="Gene3D" id="3.30.300.30">
    <property type="match status" value="1"/>
</dbReference>
<dbReference type="OrthoDB" id="9803968at2"/>
<reference evidence="3 4" key="1">
    <citation type="submission" date="2017-02" db="EMBL/GenBank/DDBJ databases">
        <authorList>
            <person name="Peterson S.W."/>
        </authorList>
    </citation>
    <scope>NUCLEOTIDE SEQUENCE [LARGE SCALE GENOMIC DNA]</scope>
    <source>
        <strain evidence="3 4">CIP104813</strain>
    </source>
</reference>
<evidence type="ECO:0000313" key="3">
    <source>
        <dbReference type="EMBL" id="SLM91953.1"/>
    </source>
</evidence>
<dbReference type="AlphaFoldDB" id="A0A1X6X2I8"/>
<dbReference type="EC" id="6.2.1.3" evidence="3"/>
<evidence type="ECO:0000259" key="2">
    <source>
        <dbReference type="Pfam" id="PF13193"/>
    </source>
</evidence>
<dbReference type="SUPFAM" id="SSF56801">
    <property type="entry name" value="Acetyl-CoA synthetase-like"/>
    <property type="match status" value="1"/>
</dbReference>
<gene>
    <name evidence="3" type="ORF">FM110_07290</name>
</gene>
<keyword evidence="3" id="KW-0436">Ligase</keyword>
<organism evidence="3 4">
    <name type="scientific">Brachybacterium nesterenkovii</name>
    <dbReference type="NCBI Taxonomy" id="47847"/>
    <lineage>
        <taxon>Bacteria</taxon>
        <taxon>Bacillati</taxon>
        <taxon>Actinomycetota</taxon>
        <taxon>Actinomycetes</taxon>
        <taxon>Micrococcales</taxon>
        <taxon>Dermabacteraceae</taxon>
        <taxon>Brachybacterium</taxon>
    </lineage>
</organism>
<evidence type="ECO:0000259" key="1">
    <source>
        <dbReference type="Pfam" id="PF00501"/>
    </source>
</evidence>
<dbReference type="PANTHER" id="PTHR43767">
    <property type="entry name" value="LONG-CHAIN-FATTY-ACID--COA LIGASE"/>
    <property type="match status" value="1"/>
</dbReference>
<dbReference type="InterPro" id="IPR050237">
    <property type="entry name" value="ATP-dep_AMP-bd_enzyme"/>
</dbReference>
<dbReference type="InterPro" id="IPR000873">
    <property type="entry name" value="AMP-dep_synth/lig_dom"/>
</dbReference>
<keyword evidence="4" id="KW-1185">Reference proteome</keyword>
<feature type="domain" description="AMP-binding enzyme C-terminal" evidence="2">
    <location>
        <begin position="457"/>
        <end position="522"/>
    </location>
</feature>
<name>A0A1X6X2I8_9MICO</name>
<dbReference type="InterPro" id="IPR045851">
    <property type="entry name" value="AMP-bd_C_sf"/>
</dbReference>
<sequence length="535" mass="57464">MPVDAGSRPGSIPELLAQTAERRAQETCVDHRGRRRTCTRLLEDVDRLAQGLIDLGVRPGQRVALVCALHPEAVVAVHAIWRIGAIAVPHDPESTSRELRRVFEDHSPVLTIADRSALGAIRDLPRDVHPKAVVAVDPPRSARDMVRSAVQSAVREQLRSAVRLRPRPVSLRLRARQHPRPRVLDRTIPWSIVMASCPLDASHPRPGPHDLALLQYTTGPDGEVLGAMLTHENLLESARRLTRLWAEDAEAPGPVVATVALHEVAGVLLAALAPLCEGRTVVLAPRPDDVLPAVRRTRPEVLCGPAPVLLGAALSSPACAADLSRVPRTLTLLDGSSPEVVRRLDRLTGREAVVVDARPECGISFAGVFDTAHGRPLCRPLDGVQTDVVDRELRVAGPQVFHGYWNRPDETAHVLSGDGWVRTGAQVAPRPDGELELLASSRSRINAPDGRTVSPREVAAALLGHPDVSDAVITGEDLPDGGQEVRARVALRAGSTCTAEELERFVASRVAPVKVPRRIDIAPGPVRGTEAPGAA</sequence>
<dbReference type="RefSeq" id="WP_087104065.1">
    <property type="nucleotide sequence ID" value="NZ_FWFG01000064.1"/>
</dbReference>
<dbReference type="InterPro" id="IPR042099">
    <property type="entry name" value="ANL_N_sf"/>
</dbReference>
<dbReference type="Pfam" id="PF13193">
    <property type="entry name" value="AMP-binding_C"/>
    <property type="match status" value="1"/>
</dbReference>
<protein>
    <submittedName>
        <fullName evidence="3">Long-chain-fatty-acid--CoA ligase</fullName>
        <ecNumber evidence="3">6.2.1.3</ecNumber>
    </submittedName>
</protein>
<evidence type="ECO:0000313" key="4">
    <source>
        <dbReference type="Proteomes" id="UP000195981"/>
    </source>
</evidence>
<dbReference type="PANTHER" id="PTHR43767:SF1">
    <property type="entry name" value="NONRIBOSOMAL PEPTIDE SYNTHASE PES1 (EUROFUNG)-RELATED"/>
    <property type="match status" value="1"/>
</dbReference>
<dbReference type="GO" id="GO:0004467">
    <property type="term" value="F:long-chain fatty acid-CoA ligase activity"/>
    <property type="evidence" value="ECO:0007669"/>
    <property type="project" value="UniProtKB-EC"/>
</dbReference>
<feature type="domain" description="AMP-dependent synthetase/ligase" evidence="1">
    <location>
        <begin position="17"/>
        <end position="405"/>
    </location>
</feature>
<dbReference type="EMBL" id="FWFG01000064">
    <property type="protein sequence ID" value="SLM91953.1"/>
    <property type="molecule type" value="Genomic_DNA"/>
</dbReference>
<dbReference type="Proteomes" id="UP000195981">
    <property type="component" value="Unassembled WGS sequence"/>
</dbReference>
<proteinExistence type="predicted"/>
<accession>A0A1X6X2I8</accession>